<comment type="caution">
    <text evidence="2">The sequence shown here is derived from an EMBL/GenBank/DDBJ whole genome shotgun (WGS) entry which is preliminary data.</text>
</comment>
<dbReference type="SUPFAM" id="SSF52833">
    <property type="entry name" value="Thioredoxin-like"/>
    <property type="match status" value="1"/>
</dbReference>
<dbReference type="PANTHER" id="PTHR35891">
    <property type="entry name" value="THIOL:DISULFIDE INTERCHANGE PROTEIN DSBA"/>
    <property type="match status" value="1"/>
</dbReference>
<name>A0A179CW26_BIBTR</name>
<evidence type="ECO:0000256" key="1">
    <source>
        <dbReference type="SAM" id="SignalP"/>
    </source>
</evidence>
<feature type="signal peptide" evidence="1">
    <location>
        <begin position="1"/>
        <end position="20"/>
    </location>
</feature>
<dbReference type="PATRIC" id="fig|1261658.3.peg.1239"/>
<proteinExistence type="predicted"/>
<dbReference type="Gene3D" id="3.40.30.10">
    <property type="entry name" value="Glutaredoxin"/>
    <property type="match status" value="1"/>
</dbReference>
<sequence>MKFKQLFLLLVVALNSKLWANETAPLFYDGKGFFTYRQAVDEEILPNGKLKVVSFFDYDCASCVIADDYLKQYAKYHPEKIELVRYPYFKNGKIFVARLHAAFEVLGRSELSDLYLFESEGKKGEASLVESEKAIEKWLERHQVDIASFKQLLRSEQVKAKLDEYTEYYRKYRPITAPFVSINGKYVLVNSTLFNDDYTYAVLDHLFDNQNNPAVLGYVAPKQDKQMTQKDNK</sequence>
<protein>
    <submittedName>
        <fullName evidence="2">Thiol disulfide oxidoreductase</fullName>
    </submittedName>
</protein>
<dbReference type="InterPro" id="IPR050824">
    <property type="entry name" value="Thiol_disulfide_DsbA"/>
</dbReference>
<dbReference type="PANTHER" id="PTHR35891:SF2">
    <property type="entry name" value="THIOL:DISULFIDE INTERCHANGE PROTEIN DSBA"/>
    <property type="match status" value="1"/>
</dbReference>
<dbReference type="InterPro" id="IPR036249">
    <property type="entry name" value="Thioredoxin-like_sf"/>
</dbReference>
<gene>
    <name evidence="2" type="ORF">F480_06280</name>
</gene>
<dbReference type="AlphaFoldDB" id="A0A179CW26"/>
<keyword evidence="1" id="KW-0732">Signal</keyword>
<dbReference type="EMBL" id="JACI01000002">
    <property type="protein sequence ID" value="OAQ14002.1"/>
    <property type="molecule type" value="Genomic_DNA"/>
</dbReference>
<evidence type="ECO:0000313" key="3">
    <source>
        <dbReference type="Proteomes" id="UP000078358"/>
    </source>
</evidence>
<evidence type="ECO:0000313" key="2">
    <source>
        <dbReference type="EMBL" id="OAQ14002.1"/>
    </source>
</evidence>
<feature type="chain" id="PRO_5008100031" evidence="1">
    <location>
        <begin position="21"/>
        <end position="233"/>
    </location>
</feature>
<dbReference type="Proteomes" id="UP000078358">
    <property type="component" value="Unassembled WGS sequence"/>
</dbReference>
<organism evidence="2 3">
    <name type="scientific">Bibersteinia trehalosi Y31</name>
    <dbReference type="NCBI Taxonomy" id="1261658"/>
    <lineage>
        <taxon>Bacteria</taxon>
        <taxon>Pseudomonadati</taxon>
        <taxon>Pseudomonadota</taxon>
        <taxon>Gammaproteobacteria</taxon>
        <taxon>Pasteurellales</taxon>
        <taxon>Pasteurellaceae</taxon>
        <taxon>Bibersteinia</taxon>
    </lineage>
</organism>
<accession>A0A179CW26</accession>
<reference evidence="2 3" key="1">
    <citation type="submission" date="2014-01" db="EMBL/GenBank/DDBJ databases">
        <authorList>
            <person name="Zuccon D."/>
        </authorList>
    </citation>
    <scope>NUCLEOTIDE SEQUENCE [LARGE SCALE GENOMIC DNA]</scope>
    <source>
        <strain evidence="2 3">Y31</strain>
    </source>
</reference>
<dbReference type="RefSeq" id="WP_064318544.1">
    <property type="nucleotide sequence ID" value="NZ_JACI01000002.1"/>
</dbReference>